<feature type="region of interest" description="Disordered" evidence="1">
    <location>
        <begin position="1"/>
        <end position="20"/>
    </location>
</feature>
<name>A0A2X0K0N5_9ACTN</name>
<reference evidence="3 4" key="1">
    <citation type="submission" date="2018-06" db="EMBL/GenBank/DDBJ databases">
        <title>Streptacidiphilus pinicola sp. nov., isolated from pine grove soil.</title>
        <authorList>
            <person name="Roh S.G."/>
            <person name="Park S."/>
            <person name="Kim M.-K."/>
            <person name="Yun B.-R."/>
            <person name="Park J."/>
            <person name="Kim M.J."/>
            <person name="Kim Y.S."/>
            <person name="Kim S.B."/>
        </authorList>
    </citation>
    <scope>NUCLEOTIDE SEQUENCE [LARGE SCALE GENOMIC DNA]</scope>
    <source>
        <strain evidence="3 4">MMS16-CNU450</strain>
    </source>
</reference>
<feature type="compositionally biased region" description="Basic residues" evidence="1">
    <location>
        <begin position="36"/>
        <end position="47"/>
    </location>
</feature>
<dbReference type="Proteomes" id="UP000248889">
    <property type="component" value="Unassembled WGS sequence"/>
</dbReference>
<feature type="region of interest" description="Disordered" evidence="1">
    <location>
        <begin position="26"/>
        <end position="48"/>
    </location>
</feature>
<dbReference type="EMBL" id="QKYN01000189">
    <property type="protein sequence ID" value="RAG80910.1"/>
    <property type="molecule type" value="Genomic_DNA"/>
</dbReference>
<dbReference type="OrthoDB" id="4147502at2"/>
<dbReference type="AlphaFoldDB" id="A0A2X0K0N5"/>
<organism evidence="3 4">
    <name type="scientific">Streptacidiphilus pinicola</name>
    <dbReference type="NCBI Taxonomy" id="2219663"/>
    <lineage>
        <taxon>Bacteria</taxon>
        <taxon>Bacillati</taxon>
        <taxon>Actinomycetota</taxon>
        <taxon>Actinomycetes</taxon>
        <taxon>Kitasatosporales</taxon>
        <taxon>Streptomycetaceae</taxon>
        <taxon>Streptacidiphilus</taxon>
    </lineage>
</organism>
<keyword evidence="2" id="KW-0472">Membrane</keyword>
<feature type="transmembrane region" description="Helical" evidence="2">
    <location>
        <begin position="51"/>
        <end position="69"/>
    </location>
</feature>
<evidence type="ECO:0000313" key="3">
    <source>
        <dbReference type="EMBL" id="RAG80910.1"/>
    </source>
</evidence>
<evidence type="ECO:0000313" key="4">
    <source>
        <dbReference type="Proteomes" id="UP000248889"/>
    </source>
</evidence>
<proteinExistence type="predicted"/>
<feature type="compositionally biased region" description="Basic and acidic residues" evidence="1">
    <location>
        <begin position="1"/>
        <end position="10"/>
    </location>
</feature>
<evidence type="ECO:0000256" key="1">
    <source>
        <dbReference type="SAM" id="MobiDB-lite"/>
    </source>
</evidence>
<comment type="caution">
    <text evidence="3">The sequence shown here is derived from an EMBL/GenBank/DDBJ whole genome shotgun (WGS) entry which is preliminary data.</text>
</comment>
<dbReference type="RefSeq" id="WP_111507407.1">
    <property type="nucleotide sequence ID" value="NZ_QKYN01000189.1"/>
</dbReference>
<feature type="compositionally biased region" description="Low complexity" evidence="1">
    <location>
        <begin position="74"/>
        <end position="109"/>
    </location>
</feature>
<feature type="region of interest" description="Disordered" evidence="1">
    <location>
        <begin position="74"/>
        <end position="131"/>
    </location>
</feature>
<protein>
    <submittedName>
        <fullName evidence="3">Uncharacterized protein</fullName>
    </submittedName>
</protein>
<gene>
    <name evidence="3" type="ORF">DN069_35655</name>
</gene>
<accession>A0A2X0K0N5</accession>
<keyword evidence="2" id="KW-0812">Transmembrane</keyword>
<keyword evidence="4" id="KW-1185">Reference proteome</keyword>
<sequence length="255" mass="26842">MSEEIKRQLRESAQAYRPDRARMLARAERGLDGPAVRHRTRPFKRSGPRTVLAGLATAGLLATGGFAVADIVRGPSPTTTVTTPTDSPSTTARPTPSPSDSSPGSPSATTGGGSRPAQPTGPRPEAGPLWSVGSVDAHSTVYWSQSDLVLRTTQPLTTLTLELRIAQTGGVQSTGSWRTLPVDDFTVTVREVGGTLVYRWVLKPGLTVPAGQYEFAAQFNHATGVRDTAGDRYRVDARTAAGPPVAVWGGFVPAG</sequence>
<keyword evidence="2" id="KW-1133">Transmembrane helix</keyword>
<evidence type="ECO:0000256" key="2">
    <source>
        <dbReference type="SAM" id="Phobius"/>
    </source>
</evidence>